<protein>
    <submittedName>
        <fullName evidence="1">Uncharacterized protein</fullName>
    </submittedName>
</protein>
<reference evidence="1 2" key="2">
    <citation type="journal article" date="2019" name="G3 (Bethesda)">
        <title>Hybrid Assembly of the Genome of the Entomopathogenic Nematode Steinernema carpocapsae Identifies the X-Chromosome.</title>
        <authorList>
            <person name="Serra L."/>
            <person name="Macchietto M."/>
            <person name="Macias-Munoz A."/>
            <person name="McGill C.J."/>
            <person name="Rodriguez I.M."/>
            <person name="Rodriguez B."/>
            <person name="Murad R."/>
            <person name="Mortazavi A."/>
        </authorList>
    </citation>
    <scope>NUCLEOTIDE SEQUENCE [LARGE SCALE GENOMIC DNA]</scope>
    <source>
        <strain evidence="1 2">ALL</strain>
    </source>
</reference>
<gene>
    <name evidence="1" type="ORF">L596_024645</name>
</gene>
<dbReference type="AlphaFoldDB" id="A0A4U5M5C0"/>
<dbReference type="Proteomes" id="UP000298663">
    <property type="component" value="Unassembled WGS sequence"/>
</dbReference>
<sequence length="204" mass="23580">MKTFASFAKKFCACLTRNPTEEEDLDAYYQFFAAHGIEITPPPQRAHLGKVAPQTNTPKSQLELELYGKIREFADTVKTSPKNSVHGAVFAIPREESELMEDPDLQRLLDEIQRMFDMELGYPAEREVLSMDLEIVRNEDIPDVIRKYEERLKREFTAHGASPEWWILDRMDTSDALNQILNIEISKREGYETDDERPDTPDSP</sequence>
<organism evidence="1 2">
    <name type="scientific">Steinernema carpocapsae</name>
    <name type="common">Entomopathogenic nematode</name>
    <dbReference type="NCBI Taxonomy" id="34508"/>
    <lineage>
        <taxon>Eukaryota</taxon>
        <taxon>Metazoa</taxon>
        <taxon>Ecdysozoa</taxon>
        <taxon>Nematoda</taxon>
        <taxon>Chromadorea</taxon>
        <taxon>Rhabditida</taxon>
        <taxon>Tylenchina</taxon>
        <taxon>Panagrolaimomorpha</taxon>
        <taxon>Strongyloidoidea</taxon>
        <taxon>Steinernematidae</taxon>
        <taxon>Steinernema</taxon>
    </lineage>
</organism>
<evidence type="ECO:0000313" key="2">
    <source>
        <dbReference type="Proteomes" id="UP000298663"/>
    </source>
</evidence>
<dbReference type="OrthoDB" id="10612407at2759"/>
<comment type="caution">
    <text evidence="1">The sequence shown here is derived from an EMBL/GenBank/DDBJ whole genome shotgun (WGS) entry which is preliminary data.</text>
</comment>
<dbReference type="EMBL" id="AZBU02000009">
    <property type="protein sequence ID" value="TKR64049.1"/>
    <property type="molecule type" value="Genomic_DNA"/>
</dbReference>
<proteinExistence type="predicted"/>
<evidence type="ECO:0000313" key="1">
    <source>
        <dbReference type="EMBL" id="TKR64049.1"/>
    </source>
</evidence>
<reference evidence="1 2" key="1">
    <citation type="journal article" date="2015" name="Genome Biol.">
        <title>Comparative genomics of Steinernema reveals deeply conserved gene regulatory networks.</title>
        <authorList>
            <person name="Dillman A.R."/>
            <person name="Macchietto M."/>
            <person name="Porter C.F."/>
            <person name="Rogers A."/>
            <person name="Williams B."/>
            <person name="Antoshechkin I."/>
            <person name="Lee M.M."/>
            <person name="Goodwin Z."/>
            <person name="Lu X."/>
            <person name="Lewis E.E."/>
            <person name="Goodrich-Blair H."/>
            <person name="Stock S.P."/>
            <person name="Adams B.J."/>
            <person name="Sternberg P.W."/>
            <person name="Mortazavi A."/>
        </authorList>
    </citation>
    <scope>NUCLEOTIDE SEQUENCE [LARGE SCALE GENOMIC DNA]</scope>
    <source>
        <strain evidence="1 2">ALL</strain>
    </source>
</reference>
<name>A0A4U5M5C0_STECR</name>
<keyword evidence="2" id="KW-1185">Reference proteome</keyword>
<accession>A0A4U5M5C0</accession>